<keyword evidence="3" id="KW-0472">Membrane</keyword>
<keyword evidence="1" id="KW-0175">Coiled coil</keyword>
<proteinExistence type="predicted"/>
<accession>A0A7C8KHI3</accession>
<feature type="transmembrane region" description="Helical" evidence="3">
    <location>
        <begin position="111"/>
        <end position="132"/>
    </location>
</feature>
<comment type="caution">
    <text evidence="4">The sequence shown here is derived from an EMBL/GenBank/DDBJ whole genome shotgun (WGS) entry which is preliminary data.</text>
</comment>
<evidence type="ECO:0000256" key="2">
    <source>
        <dbReference type="SAM" id="MobiDB-lite"/>
    </source>
</evidence>
<name>A0A7C8KHI3_ORBOL</name>
<dbReference type="Proteomes" id="UP000297595">
    <property type="component" value="Unassembled WGS sequence"/>
</dbReference>
<evidence type="ECO:0000313" key="5">
    <source>
        <dbReference type="Proteomes" id="UP000297595"/>
    </source>
</evidence>
<feature type="compositionally biased region" description="Basic and acidic residues" evidence="2">
    <location>
        <begin position="251"/>
        <end position="263"/>
    </location>
</feature>
<feature type="transmembrane region" description="Helical" evidence="3">
    <location>
        <begin position="12"/>
        <end position="30"/>
    </location>
</feature>
<evidence type="ECO:0000313" key="4">
    <source>
        <dbReference type="EMBL" id="TGJ72430.1"/>
    </source>
</evidence>
<dbReference type="OrthoDB" id="10296691at2759"/>
<reference evidence="4 5" key="1">
    <citation type="submission" date="2019-03" db="EMBL/GenBank/DDBJ databases">
        <title>Nematode-trapping fungi genome.</title>
        <authorList>
            <person name="Vidal-Diez De Ulzurrun G."/>
        </authorList>
    </citation>
    <scope>NUCLEOTIDE SEQUENCE [LARGE SCALE GENOMIC DNA]</scope>
    <source>
        <strain evidence="4 5">TWF154</strain>
    </source>
</reference>
<dbReference type="EMBL" id="SOZJ01000002">
    <property type="protein sequence ID" value="TGJ72430.1"/>
    <property type="molecule type" value="Genomic_DNA"/>
</dbReference>
<evidence type="ECO:0000256" key="3">
    <source>
        <dbReference type="SAM" id="Phobius"/>
    </source>
</evidence>
<dbReference type="AlphaFoldDB" id="A0A7C8KHI3"/>
<keyword evidence="3" id="KW-0812">Transmembrane</keyword>
<evidence type="ECO:0000256" key="1">
    <source>
        <dbReference type="SAM" id="Coils"/>
    </source>
</evidence>
<protein>
    <submittedName>
        <fullName evidence="4">Uncharacterized protein</fullName>
    </submittedName>
</protein>
<organism evidence="4 5">
    <name type="scientific">Orbilia oligospora</name>
    <name type="common">Nematode-trapping fungus</name>
    <name type="synonym">Arthrobotrys oligospora</name>
    <dbReference type="NCBI Taxonomy" id="2813651"/>
    <lineage>
        <taxon>Eukaryota</taxon>
        <taxon>Fungi</taxon>
        <taxon>Dikarya</taxon>
        <taxon>Ascomycota</taxon>
        <taxon>Pezizomycotina</taxon>
        <taxon>Orbiliomycetes</taxon>
        <taxon>Orbiliales</taxon>
        <taxon>Orbiliaceae</taxon>
        <taxon>Orbilia</taxon>
    </lineage>
</organism>
<feature type="region of interest" description="Disordered" evidence="2">
    <location>
        <begin position="238"/>
        <end position="281"/>
    </location>
</feature>
<sequence>MLNWNLRKCLQTLGGFIVFALSIGSTSFLWSQWHIYQRNKEIRLRQEMRGEDINLWKECSKNEDIRASEKCHRVVDGSCFDLRNLTESQEQEVWVEKVVQKGWQLSQEYSVLARSQYIIFSALAIYFIYHFFGCKKLFAASSTQNNRLGVPETRGEVISRREEGGNADSRIREKELEIAFRIRDVGRREKEVTEKEEQLARKEKEMAERQKDEEFRVGKQVQAQLSLQIGPRVEEEVAFRAGRPWPPASTSKREEPEEMEAPRPETMTVARKSSRKTAARR</sequence>
<feature type="coiled-coil region" evidence="1">
    <location>
        <begin position="185"/>
        <end position="213"/>
    </location>
</feature>
<feature type="compositionally biased region" description="Basic residues" evidence="2">
    <location>
        <begin position="272"/>
        <end position="281"/>
    </location>
</feature>
<gene>
    <name evidence="4" type="ORF">EYR41_004325</name>
</gene>
<keyword evidence="3" id="KW-1133">Transmembrane helix</keyword>